<dbReference type="Proteomes" id="UP001626549">
    <property type="component" value="Chromosome"/>
</dbReference>
<dbReference type="EMBL" id="CP136865">
    <property type="protein sequence ID" value="WOJ98554.1"/>
    <property type="molecule type" value="Genomic_DNA"/>
</dbReference>
<dbReference type="PANTHER" id="PTHR30528">
    <property type="entry name" value="CYTOPLASMIC PROTEIN"/>
    <property type="match status" value="1"/>
</dbReference>
<accession>A0ABZ0IJ84</accession>
<name>A0ABZ0IJ84_9GAMM</name>
<evidence type="ECO:0000313" key="2">
    <source>
        <dbReference type="Proteomes" id="UP001626549"/>
    </source>
</evidence>
<dbReference type="PANTHER" id="PTHR30528:SF0">
    <property type="entry name" value="CYTOPLASMIC PROTEIN"/>
    <property type="match status" value="1"/>
</dbReference>
<gene>
    <name evidence="1" type="ORF">R0137_08280</name>
</gene>
<keyword evidence="2" id="KW-1185">Reference proteome</keyword>
<dbReference type="Pfam" id="PF06224">
    <property type="entry name" value="AlkZ-like"/>
    <property type="match status" value="1"/>
</dbReference>
<reference evidence="1 2" key="1">
    <citation type="submission" date="2023-10" db="EMBL/GenBank/DDBJ databases">
        <title>Two novel species belonging to the OM43/NOR5 clade.</title>
        <authorList>
            <person name="Park M."/>
        </authorList>
    </citation>
    <scope>NUCLEOTIDE SEQUENCE [LARGE SCALE GENOMIC DNA]</scope>
    <source>
        <strain evidence="1 2">IMCC45268</strain>
    </source>
</reference>
<dbReference type="RefSeq" id="WP_407329911.1">
    <property type="nucleotide sequence ID" value="NZ_CP136865.1"/>
</dbReference>
<proteinExistence type="predicted"/>
<evidence type="ECO:0000313" key="1">
    <source>
        <dbReference type="EMBL" id="WOJ98554.1"/>
    </source>
</evidence>
<dbReference type="InterPro" id="IPR009351">
    <property type="entry name" value="AlkZ-like"/>
</dbReference>
<sequence>MITLSRAHDLLRLRRLALSSQGLLTRKPFGRGLAGAINAIAQIGYVQIDTISVVERAHNHVLQSRVPGFVPAMTNQMLVDRDIFEYWSHAAAFIPITDYKFSLPYKQAVKNGKVHWFKSPDKKLMKGLLDRVRTDGPLRSRDLEAASANREGWWDWKPAKKALEQLYMQGDLMVSSREGFQKAYDLTERVLPSGIDAAVPSTEEFAQHLLQRQLGCHGCMTLRGISYLRKDAKLREAIKSLVDEGLATNDLEEVQIPSGDVLILPAGTLDQRLPRVDHRMRILSPFDNAVIQRDRLKALFDFNYQIECYVPAPKRKHGYFSLPLLYGDAFVGRMDCKAHRKDRHFEIKALHCESAKFEDSAAVAAFKDAALQFSEFNGCDRLSLTAVYPKRFAKPIQKALKL</sequence>
<protein>
    <submittedName>
        <fullName evidence="1">Crosslink repair DNA glycosylase YcaQ family protein</fullName>
    </submittedName>
</protein>
<organism evidence="1 2">
    <name type="scientific">Congregibacter brevis</name>
    <dbReference type="NCBI Taxonomy" id="3081201"/>
    <lineage>
        <taxon>Bacteria</taxon>
        <taxon>Pseudomonadati</taxon>
        <taxon>Pseudomonadota</taxon>
        <taxon>Gammaproteobacteria</taxon>
        <taxon>Cellvibrionales</taxon>
        <taxon>Halieaceae</taxon>
        <taxon>Congregibacter</taxon>
    </lineage>
</organism>